<dbReference type="InterPro" id="IPR052037">
    <property type="entry name" value="LPS_export_LptA"/>
</dbReference>
<feature type="domain" description="Organic solvent tolerance-like N-terminal" evidence="6">
    <location>
        <begin position="30"/>
        <end position="139"/>
    </location>
</feature>
<evidence type="ECO:0000256" key="2">
    <source>
        <dbReference type="ARBA" id="ARBA00022729"/>
    </source>
</evidence>
<proteinExistence type="inferred from homology"/>
<keyword evidence="1 4" id="KW-0813">Transport</keyword>
<dbReference type="RefSeq" id="WP_345317737.1">
    <property type="nucleotide sequence ID" value="NZ_BAABLF010000029.1"/>
</dbReference>
<keyword evidence="3 4" id="KW-0574">Periplasm</keyword>
<dbReference type="InterPro" id="IPR005653">
    <property type="entry name" value="OstA-like_N"/>
</dbReference>
<evidence type="ECO:0000256" key="4">
    <source>
        <dbReference type="HAMAP-Rule" id="MF_01914"/>
    </source>
</evidence>
<dbReference type="NCBIfam" id="TIGR03002">
    <property type="entry name" value="outer_YhbN_LptA"/>
    <property type="match status" value="1"/>
</dbReference>
<dbReference type="EMBL" id="BAABLF010000029">
    <property type="protein sequence ID" value="GAA5194438.1"/>
    <property type="molecule type" value="Genomic_DNA"/>
</dbReference>
<protein>
    <recommendedName>
        <fullName evidence="4">Lipopolysaccharide export system protein LptA</fullName>
    </recommendedName>
</protein>
<reference evidence="8" key="1">
    <citation type="journal article" date="2019" name="Int. J. Syst. Evol. Microbiol.">
        <title>The Global Catalogue of Microorganisms (GCM) 10K type strain sequencing project: providing services to taxonomists for standard genome sequencing and annotation.</title>
        <authorList>
            <consortium name="The Broad Institute Genomics Platform"/>
            <consortium name="The Broad Institute Genome Sequencing Center for Infectious Disease"/>
            <person name="Wu L."/>
            <person name="Ma J."/>
        </authorList>
    </citation>
    <scope>NUCLEOTIDE SEQUENCE [LARGE SCALE GENOMIC DNA]</scope>
    <source>
        <strain evidence="8">JCM 18720</strain>
    </source>
</reference>
<dbReference type="HAMAP" id="MF_01914">
    <property type="entry name" value="LPS_assembly_LptA"/>
    <property type="match status" value="1"/>
</dbReference>
<comment type="similarity">
    <text evidence="4">Belongs to the LptA family.</text>
</comment>
<feature type="region of interest" description="Disordered" evidence="5">
    <location>
        <begin position="155"/>
        <end position="181"/>
    </location>
</feature>
<organism evidence="7 8">
    <name type="scientific">Ferrimonas gelatinilytica</name>
    <dbReference type="NCBI Taxonomy" id="1255257"/>
    <lineage>
        <taxon>Bacteria</taxon>
        <taxon>Pseudomonadati</taxon>
        <taxon>Pseudomonadota</taxon>
        <taxon>Gammaproteobacteria</taxon>
        <taxon>Alteromonadales</taxon>
        <taxon>Ferrimonadaceae</taxon>
        <taxon>Ferrimonas</taxon>
    </lineage>
</organism>
<evidence type="ECO:0000256" key="5">
    <source>
        <dbReference type="SAM" id="MobiDB-lite"/>
    </source>
</evidence>
<dbReference type="Pfam" id="PF03968">
    <property type="entry name" value="LptD_N"/>
    <property type="match status" value="1"/>
</dbReference>
<comment type="function">
    <text evidence="4">Involved in the assembly of lipopolysaccharide (LPS). Required for the translocation of LPS from the inner membrane to the outer membrane. May form a bridge between the inner membrane and the outer membrane, via interactions with LptC and LptD, thereby facilitating LPS transfer across the periplasm.</text>
</comment>
<dbReference type="PANTHER" id="PTHR36504:SF1">
    <property type="entry name" value="LIPOPOLYSACCHARIDE EXPORT SYSTEM PROTEIN LPTA"/>
    <property type="match status" value="1"/>
</dbReference>
<comment type="subcellular location">
    <subcellularLocation>
        <location evidence="4">Periplasm</location>
    </subcellularLocation>
</comment>
<evidence type="ECO:0000256" key="3">
    <source>
        <dbReference type="ARBA" id="ARBA00022764"/>
    </source>
</evidence>
<accession>A0ABP9SF52</accession>
<dbReference type="PANTHER" id="PTHR36504">
    <property type="entry name" value="LIPOPOLYSACCHARIDE EXPORT SYSTEM PROTEIN LPTA"/>
    <property type="match status" value="1"/>
</dbReference>
<evidence type="ECO:0000256" key="1">
    <source>
        <dbReference type="ARBA" id="ARBA00022448"/>
    </source>
</evidence>
<feature type="signal peptide" evidence="4">
    <location>
        <begin position="1"/>
        <end position="20"/>
    </location>
</feature>
<gene>
    <name evidence="4 7" type="primary">lptA</name>
    <name evidence="7" type="ORF">GCM10025772_27420</name>
</gene>
<dbReference type="Gene3D" id="2.60.450.10">
    <property type="entry name" value="Lipopolysaccharide (LPS) transport protein A like domain"/>
    <property type="match status" value="1"/>
</dbReference>
<dbReference type="Proteomes" id="UP001501600">
    <property type="component" value="Unassembled WGS sequence"/>
</dbReference>
<evidence type="ECO:0000259" key="6">
    <source>
        <dbReference type="Pfam" id="PF03968"/>
    </source>
</evidence>
<comment type="subunit">
    <text evidence="4">Component of the lipopolysaccharide transport and assembly complex.</text>
</comment>
<dbReference type="InterPro" id="IPR014340">
    <property type="entry name" value="LptA"/>
</dbReference>
<feature type="chain" id="PRO_5044924220" description="Lipopolysaccharide export system protein LptA" evidence="4">
    <location>
        <begin position="21"/>
        <end position="181"/>
    </location>
</feature>
<evidence type="ECO:0000313" key="7">
    <source>
        <dbReference type="EMBL" id="GAA5194438.1"/>
    </source>
</evidence>
<name>A0ABP9SF52_9GAMM</name>
<keyword evidence="8" id="KW-1185">Reference proteome</keyword>
<keyword evidence="2 4" id="KW-0732">Signal</keyword>
<sequence precursor="true">MKCNKLILLGLLALAPQTLASEADFTQPVKVTANSSSGDFTNRVLEYRDNVVIVQGSLRIEADRLILESSEDKSRQVMIATGNPATYEQVMENGLMARAEAREIRYDVNTQLLTMSGNAQLSQADSLVRGETISYNARLQRLTAEGSKDEQITTIFMPKEEKKVEPEPEAPAPAPAQEPQP</sequence>
<comment type="caution">
    <text evidence="7">The sequence shown here is derived from an EMBL/GenBank/DDBJ whole genome shotgun (WGS) entry which is preliminary data.</text>
</comment>
<evidence type="ECO:0000313" key="8">
    <source>
        <dbReference type="Proteomes" id="UP001501600"/>
    </source>
</evidence>
<feature type="compositionally biased region" description="Pro residues" evidence="5">
    <location>
        <begin position="169"/>
        <end position="181"/>
    </location>
</feature>